<dbReference type="InterPro" id="IPR036457">
    <property type="entry name" value="PPM-type-like_dom_sf"/>
</dbReference>
<evidence type="ECO:0000313" key="3">
    <source>
        <dbReference type="Proteomes" id="UP000076837"/>
    </source>
</evidence>
<dbReference type="Gene3D" id="3.60.40.10">
    <property type="entry name" value="PPM-type phosphatase domain"/>
    <property type="match status" value="1"/>
</dbReference>
<accession>A0A163LIX1</accession>
<name>A0A163LIX1_DIDRA</name>
<keyword evidence="3" id="KW-1185">Reference proteome</keyword>
<protein>
    <submittedName>
        <fullName evidence="2">Uncharacterized protein</fullName>
    </submittedName>
</protein>
<comment type="caution">
    <text evidence="2">The sequence shown here is derived from an EMBL/GenBank/DDBJ whole genome shotgun (WGS) entry which is preliminary data.</text>
</comment>
<dbReference type="EMBL" id="JYNV01000052">
    <property type="protein sequence ID" value="KZM27833.1"/>
    <property type="molecule type" value="Genomic_DNA"/>
</dbReference>
<reference evidence="2 3" key="1">
    <citation type="journal article" date="2016" name="Sci. Rep.">
        <title>Draft genome sequencing and secretome analysis of fungal phytopathogen Ascochyta rabiei provides insight into the necrotrophic effector repertoire.</title>
        <authorList>
            <person name="Verma S."/>
            <person name="Gazara R.K."/>
            <person name="Nizam S."/>
            <person name="Parween S."/>
            <person name="Chattopadhyay D."/>
            <person name="Verma P.K."/>
        </authorList>
    </citation>
    <scope>NUCLEOTIDE SEQUENCE [LARGE SCALE GENOMIC DNA]</scope>
    <source>
        <strain evidence="2 3">ArDII</strain>
    </source>
</reference>
<feature type="region of interest" description="Disordered" evidence="1">
    <location>
        <begin position="211"/>
        <end position="253"/>
    </location>
</feature>
<feature type="region of interest" description="Disordered" evidence="1">
    <location>
        <begin position="67"/>
        <end position="99"/>
    </location>
</feature>
<sequence length="253" mass="26659">MGQGGDIASTLALDTLREVFRADPTADGLLRAVHDANHVVWKHVTADPDRDDIGGTTLTAHRRLTALPTPRPAPRATDPRPHRGGGFGATGELSAKQAHTHPQRDLLTHALGIAPDLTANLTTLDCRTGDRLLICTDGLFNDVPENAITTAAATVDDPNSVALHLIDLANAAGGNDNISVVVIDSTSRRPTTPSPAAPSPIAEPIRTRLLQRSLRNLRPGAADSPDPQLSPSTRLPAPDRSPNPSPVPGRTQE</sequence>
<organism evidence="2 3">
    <name type="scientific">Didymella rabiei</name>
    <name type="common">Chickpea ascochyta blight fungus</name>
    <name type="synonym">Mycosphaerella rabiei</name>
    <dbReference type="NCBI Taxonomy" id="5454"/>
    <lineage>
        <taxon>Eukaryota</taxon>
        <taxon>Fungi</taxon>
        <taxon>Dikarya</taxon>
        <taxon>Ascomycota</taxon>
        <taxon>Pezizomycotina</taxon>
        <taxon>Dothideomycetes</taxon>
        <taxon>Pleosporomycetidae</taxon>
        <taxon>Pleosporales</taxon>
        <taxon>Pleosporineae</taxon>
        <taxon>Didymellaceae</taxon>
        <taxon>Ascochyta</taxon>
    </lineage>
</organism>
<evidence type="ECO:0000313" key="2">
    <source>
        <dbReference type="EMBL" id="KZM27833.1"/>
    </source>
</evidence>
<gene>
    <name evidence="2" type="ORF">ST47_g1021</name>
</gene>
<dbReference type="Proteomes" id="UP000076837">
    <property type="component" value="Unassembled WGS sequence"/>
</dbReference>
<dbReference type="SUPFAM" id="SSF81606">
    <property type="entry name" value="PP2C-like"/>
    <property type="match status" value="1"/>
</dbReference>
<evidence type="ECO:0000256" key="1">
    <source>
        <dbReference type="SAM" id="MobiDB-lite"/>
    </source>
</evidence>
<dbReference type="AlphaFoldDB" id="A0A163LIX1"/>
<proteinExistence type="predicted"/>
<dbReference type="STRING" id="5454.A0A163LIX1"/>